<organism evidence="1">
    <name type="scientific">Sipha flava</name>
    <name type="common">yellow sugarcane aphid</name>
    <dbReference type="NCBI Taxonomy" id="143950"/>
    <lineage>
        <taxon>Eukaryota</taxon>
        <taxon>Metazoa</taxon>
        <taxon>Ecdysozoa</taxon>
        <taxon>Arthropoda</taxon>
        <taxon>Hexapoda</taxon>
        <taxon>Insecta</taxon>
        <taxon>Pterygota</taxon>
        <taxon>Neoptera</taxon>
        <taxon>Paraneoptera</taxon>
        <taxon>Hemiptera</taxon>
        <taxon>Sternorrhyncha</taxon>
        <taxon>Aphidomorpha</taxon>
        <taxon>Aphidoidea</taxon>
        <taxon>Aphididae</taxon>
        <taxon>Sipha</taxon>
    </lineage>
</organism>
<sequence>MTITAYICCAQVLPQFCLEHCLVRTNYRELLFETLNEEQSLFSSIGILRLDSYVVPELSGLLREYARNSQSFIVVRRLRMNSMMFRCFSGCRTTLYIILLQPL</sequence>
<protein>
    <submittedName>
        <fullName evidence="1">Uncharacterized protein</fullName>
    </submittedName>
</protein>
<proteinExistence type="predicted"/>
<dbReference type="EMBL" id="GGMS01004454">
    <property type="protein sequence ID" value="MBY73657.1"/>
    <property type="molecule type" value="Transcribed_RNA"/>
</dbReference>
<reference evidence="1" key="1">
    <citation type="submission" date="2018-04" db="EMBL/GenBank/DDBJ databases">
        <title>Transcriptome assembly of Sipha flava.</title>
        <authorList>
            <person name="Scully E.D."/>
            <person name="Geib S.M."/>
            <person name="Palmer N.A."/>
            <person name="Koch K."/>
            <person name="Bradshaw J."/>
            <person name="Heng-Moss T."/>
            <person name="Sarath G."/>
        </authorList>
    </citation>
    <scope>NUCLEOTIDE SEQUENCE</scope>
</reference>
<gene>
    <name evidence="1" type="ORF">g.87541</name>
</gene>
<evidence type="ECO:0000313" key="1">
    <source>
        <dbReference type="EMBL" id="MBY73657.1"/>
    </source>
</evidence>
<accession>A0A2S2Q7F6</accession>
<dbReference type="AlphaFoldDB" id="A0A2S2Q7F6"/>
<name>A0A2S2Q7F6_9HEMI</name>